<feature type="region of interest" description="Disordered" evidence="1">
    <location>
        <begin position="182"/>
        <end position="219"/>
    </location>
</feature>
<proteinExistence type="predicted"/>
<feature type="region of interest" description="Disordered" evidence="1">
    <location>
        <begin position="253"/>
        <end position="296"/>
    </location>
</feature>
<dbReference type="EnsemblPlants" id="Kaladp0086s0063.1.v1.1">
    <property type="protein sequence ID" value="Kaladp0086s0063.1.v1.1.CDS.1"/>
    <property type="gene ID" value="Kaladp0086s0063.v1.1"/>
</dbReference>
<feature type="compositionally biased region" description="Polar residues" evidence="1">
    <location>
        <begin position="197"/>
        <end position="211"/>
    </location>
</feature>
<dbReference type="AlphaFoldDB" id="A0A7N0UVD9"/>
<dbReference type="PANTHER" id="PTHR33527">
    <property type="entry name" value="OS07G0274300 PROTEIN"/>
    <property type="match status" value="1"/>
</dbReference>
<dbReference type="PANTHER" id="PTHR33527:SF14">
    <property type="entry name" value="OS07G0274300 PROTEIN"/>
    <property type="match status" value="1"/>
</dbReference>
<evidence type="ECO:0000313" key="3">
    <source>
        <dbReference type="Proteomes" id="UP000594263"/>
    </source>
</evidence>
<feature type="compositionally biased region" description="Gly residues" evidence="1">
    <location>
        <begin position="253"/>
        <end position="263"/>
    </location>
</feature>
<protein>
    <recommendedName>
        <fullName evidence="4">RRM domain-containing protein</fullName>
    </recommendedName>
</protein>
<sequence>MSTNSGLLISKLELDAFPSGDRKLYVTLALELMKEPLIALEIMAMLIWMEGNRYIDTVEKISNLPIDVVNGLAEEAIVCINFLKNDVIPTPSQLYNSIPLLHFLMKKELSHLFCGGDRSSAVDGIEKIYKDVCLTTLGDLRDRAESVHKAAKRGLIDQQISQINRSFSSSVGLGAAADLSSHGAGTSSSGGHRSSSLLQAGTHVSSPSSGLRNPGLGGGGGAADDGFGLGFGLDPIKVVVPGRPVAPHGYVGMGRRSGSGSGSGSSFTNRALDPPCSPVRSKPNVGVIGPPPRRATTTRSFDLVPAAPKMNHHAPNHRTSHYYLPMNPPAMGAGPSMLMPPIPPHHFPVPLPPEQRTLFVTFSKGYRVNEYELREFITLCFGNCIETLSMQETHGDEQPLYARVVFYRPETTNIVLNGEEKAKFTINGKHVWARKFVPRNPRSFFHL</sequence>
<reference evidence="2" key="1">
    <citation type="submission" date="2021-01" db="UniProtKB">
        <authorList>
            <consortium name="EnsemblPlants"/>
        </authorList>
    </citation>
    <scope>IDENTIFICATION</scope>
</reference>
<accession>A0A7N0UVD9</accession>
<dbReference type="Gramene" id="Kaladp0086s0063.1.v1.1">
    <property type="protein sequence ID" value="Kaladp0086s0063.1.v1.1.CDS.1"/>
    <property type="gene ID" value="Kaladp0086s0063.v1.1"/>
</dbReference>
<evidence type="ECO:0008006" key="4">
    <source>
        <dbReference type="Google" id="ProtNLM"/>
    </source>
</evidence>
<organism evidence="2 3">
    <name type="scientific">Kalanchoe fedtschenkoi</name>
    <name type="common">Lavender scallops</name>
    <name type="synonym">South American air plant</name>
    <dbReference type="NCBI Taxonomy" id="63787"/>
    <lineage>
        <taxon>Eukaryota</taxon>
        <taxon>Viridiplantae</taxon>
        <taxon>Streptophyta</taxon>
        <taxon>Embryophyta</taxon>
        <taxon>Tracheophyta</taxon>
        <taxon>Spermatophyta</taxon>
        <taxon>Magnoliopsida</taxon>
        <taxon>eudicotyledons</taxon>
        <taxon>Gunneridae</taxon>
        <taxon>Pentapetalae</taxon>
        <taxon>Saxifragales</taxon>
        <taxon>Crassulaceae</taxon>
        <taxon>Kalanchoe</taxon>
    </lineage>
</organism>
<evidence type="ECO:0000313" key="2">
    <source>
        <dbReference type="EnsemblPlants" id="Kaladp0086s0063.1.v1.1.CDS.1"/>
    </source>
</evidence>
<name>A0A7N0UVD9_KALFE</name>
<dbReference type="Proteomes" id="UP000594263">
    <property type="component" value="Unplaced"/>
</dbReference>
<dbReference type="OMA" id="IARIAMM"/>
<keyword evidence="3" id="KW-1185">Reference proteome</keyword>
<evidence type="ECO:0000256" key="1">
    <source>
        <dbReference type="SAM" id="MobiDB-lite"/>
    </source>
</evidence>
<feature type="compositionally biased region" description="Low complexity" evidence="1">
    <location>
        <begin position="182"/>
        <end position="196"/>
    </location>
</feature>